<evidence type="ECO:0000256" key="1">
    <source>
        <dbReference type="ARBA" id="ARBA00001561"/>
    </source>
</evidence>
<evidence type="ECO:0000256" key="4">
    <source>
        <dbReference type="ARBA" id="ARBA00022801"/>
    </source>
</evidence>
<dbReference type="SMART" id="SM00644">
    <property type="entry name" value="Ami_2"/>
    <property type="match status" value="1"/>
</dbReference>
<dbReference type="InterPro" id="IPR051206">
    <property type="entry name" value="NAMLAA_amidase_2"/>
</dbReference>
<evidence type="ECO:0000256" key="2">
    <source>
        <dbReference type="ARBA" id="ARBA00007553"/>
    </source>
</evidence>
<dbReference type="EMBL" id="JAEUXJ010000004">
    <property type="protein sequence ID" value="MBL6456124.1"/>
    <property type="molecule type" value="Genomic_DNA"/>
</dbReference>
<evidence type="ECO:0000256" key="5">
    <source>
        <dbReference type="ARBA" id="ARBA00023316"/>
    </source>
</evidence>
<protein>
    <recommendedName>
        <fullName evidence="3">N-acetylmuramoyl-L-alanine amidase</fullName>
        <ecNumber evidence="3">3.5.1.28</ecNumber>
    </recommendedName>
</protein>
<dbReference type="InterPro" id="IPR036365">
    <property type="entry name" value="PGBD-like_sf"/>
</dbReference>
<comment type="caution">
    <text evidence="7">The sequence shown here is derived from an EMBL/GenBank/DDBJ whole genome shotgun (WGS) entry which is preliminary data.</text>
</comment>
<dbReference type="SUPFAM" id="SSF47090">
    <property type="entry name" value="PGBD-like"/>
    <property type="match status" value="1"/>
</dbReference>
<evidence type="ECO:0000256" key="3">
    <source>
        <dbReference type="ARBA" id="ARBA00011901"/>
    </source>
</evidence>
<dbReference type="Pfam" id="PF01510">
    <property type="entry name" value="Amidase_2"/>
    <property type="match status" value="1"/>
</dbReference>
<evidence type="ECO:0000259" key="6">
    <source>
        <dbReference type="SMART" id="SM00644"/>
    </source>
</evidence>
<sequence>MPVDILLLHYTGMQSGAAAIARLRDPEARVSSHYVVEEDGAVFRLVPEERRAWHAGISHWRGRSGLNDRSIGIEIVNPGHEWGYRPFPALQMAAVCDLCLGILGRHPIAAWDVVGHSDVAPDRKQDPGEFFDWQGLAANGVGLWPAAPGSAPGGTEADAAALLAAIGYRPDLPLPLLLSAFQRRWRPARVDGLADAETLGLLAAVAALHPPFGH</sequence>
<accession>A0ABS1V5Y3</accession>
<dbReference type="InterPro" id="IPR036505">
    <property type="entry name" value="Amidase/PGRP_sf"/>
</dbReference>
<dbReference type="InterPro" id="IPR036366">
    <property type="entry name" value="PGBDSf"/>
</dbReference>
<comment type="catalytic activity">
    <reaction evidence="1">
        <text>Hydrolyzes the link between N-acetylmuramoyl residues and L-amino acid residues in certain cell-wall glycopeptides.</text>
        <dbReference type="EC" id="3.5.1.28"/>
    </reaction>
</comment>
<proteinExistence type="inferred from homology"/>
<dbReference type="Gene3D" id="1.10.101.10">
    <property type="entry name" value="PGBD-like superfamily/PGBD"/>
    <property type="match status" value="1"/>
</dbReference>
<evidence type="ECO:0000313" key="7">
    <source>
        <dbReference type="EMBL" id="MBL6456124.1"/>
    </source>
</evidence>
<feature type="domain" description="N-acetylmuramoyl-L-alanine amidase" evidence="6">
    <location>
        <begin position="1"/>
        <end position="128"/>
    </location>
</feature>
<dbReference type="EC" id="3.5.1.28" evidence="3"/>
<dbReference type="SUPFAM" id="SSF55846">
    <property type="entry name" value="N-acetylmuramoyl-L-alanine amidase-like"/>
    <property type="match status" value="1"/>
</dbReference>
<organism evidence="7 8">
    <name type="scientific">Belnapia mucosa</name>
    <dbReference type="NCBI Taxonomy" id="2804532"/>
    <lineage>
        <taxon>Bacteria</taxon>
        <taxon>Pseudomonadati</taxon>
        <taxon>Pseudomonadota</taxon>
        <taxon>Alphaproteobacteria</taxon>
        <taxon>Acetobacterales</taxon>
        <taxon>Roseomonadaceae</taxon>
        <taxon>Belnapia</taxon>
    </lineage>
</organism>
<dbReference type="Proteomes" id="UP000606490">
    <property type="component" value="Unassembled WGS sequence"/>
</dbReference>
<name>A0ABS1V5Y3_9PROT</name>
<dbReference type="RefSeq" id="WP_202825858.1">
    <property type="nucleotide sequence ID" value="NZ_JAEUXJ010000004.1"/>
</dbReference>
<evidence type="ECO:0000313" key="8">
    <source>
        <dbReference type="Proteomes" id="UP000606490"/>
    </source>
</evidence>
<dbReference type="PANTHER" id="PTHR30417:SF1">
    <property type="entry name" value="N-ACETYLMURAMOYL-L-ALANINE AMIDASE AMID"/>
    <property type="match status" value="1"/>
</dbReference>
<keyword evidence="8" id="KW-1185">Reference proteome</keyword>
<keyword evidence="5" id="KW-0961">Cell wall biogenesis/degradation</keyword>
<reference evidence="7 8" key="1">
    <citation type="submission" date="2021-01" db="EMBL/GenBank/DDBJ databases">
        <title>Belnapia mucosa sp. nov. and Belnapia arida sp. nov., isolated from the Tabernas Desert (Almeria, Spain).</title>
        <authorList>
            <person name="Molina-Menor E."/>
            <person name="Vidal-Verdu A."/>
            <person name="Calonge A."/>
            <person name="Satari L."/>
            <person name="Pereto Magraner J."/>
            <person name="Porcar Miralles M."/>
        </authorList>
    </citation>
    <scope>NUCLEOTIDE SEQUENCE [LARGE SCALE GENOMIC DNA]</scope>
    <source>
        <strain evidence="7 8">T6</strain>
    </source>
</reference>
<dbReference type="CDD" id="cd06583">
    <property type="entry name" value="PGRP"/>
    <property type="match status" value="1"/>
</dbReference>
<dbReference type="Gene3D" id="3.40.80.10">
    <property type="entry name" value="Peptidoglycan recognition protein-like"/>
    <property type="match status" value="1"/>
</dbReference>
<gene>
    <name evidence="7" type="ORF">JMJ55_12375</name>
</gene>
<dbReference type="InterPro" id="IPR002502">
    <property type="entry name" value="Amidase_domain"/>
</dbReference>
<keyword evidence="4" id="KW-0378">Hydrolase</keyword>
<comment type="similarity">
    <text evidence="2">Belongs to the N-acetylmuramoyl-L-alanine amidase 2 family.</text>
</comment>
<dbReference type="PANTHER" id="PTHR30417">
    <property type="entry name" value="N-ACETYLMURAMOYL-L-ALANINE AMIDASE AMID"/>
    <property type="match status" value="1"/>
</dbReference>